<dbReference type="Gene3D" id="6.20.120.50">
    <property type="match status" value="1"/>
</dbReference>
<reference evidence="1" key="1">
    <citation type="submission" date="2021-11" db="EMBL/GenBank/DDBJ databases">
        <title>Description of a new species Pelosinus isolated from the bottom sediments of Lake Baikal.</title>
        <authorList>
            <person name="Zakharyuk A."/>
        </authorList>
    </citation>
    <scope>NUCLEOTIDE SEQUENCE</scope>
    <source>
        <strain evidence="1">Bkl1</strain>
    </source>
</reference>
<dbReference type="EMBL" id="JAJHJB010000015">
    <property type="protein sequence ID" value="MCC5466142.1"/>
    <property type="molecule type" value="Genomic_DNA"/>
</dbReference>
<proteinExistence type="predicted"/>
<name>A0ABS8HVH7_9FIRM</name>
<evidence type="ECO:0000313" key="1">
    <source>
        <dbReference type="EMBL" id="MCC5466142.1"/>
    </source>
</evidence>
<comment type="caution">
    <text evidence="1">The sequence shown here is derived from an EMBL/GenBank/DDBJ whole genome shotgun (WGS) entry which is preliminary data.</text>
</comment>
<keyword evidence="2" id="KW-1185">Reference proteome</keyword>
<dbReference type="InterPro" id="IPR021377">
    <property type="entry name" value="DUF3006"/>
</dbReference>
<dbReference type="Proteomes" id="UP001165492">
    <property type="component" value="Unassembled WGS sequence"/>
</dbReference>
<dbReference type="Pfam" id="PF11213">
    <property type="entry name" value="DUF3006"/>
    <property type="match status" value="1"/>
</dbReference>
<organism evidence="1 2">
    <name type="scientific">Pelosinus baikalensis</name>
    <dbReference type="NCBI Taxonomy" id="2892015"/>
    <lineage>
        <taxon>Bacteria</taxon>
        <taxon>Bacillati</taxon>
        <taxon>Bacillota</taxon>
        <taxon>Negativicutes</taxon>
        <taxon>Selenomonadales</taxon>
        <taxon>Sporomusaceae</taxon>
        <taxon>Pelosinus</taxon>
    </lineage>
</organism>
<gene>
    <name evidence="1" type="ORF">LMF89_12325</name>
</gene>
<dbReference type="RefSeq" id="WP_229535322.1">
    <property type="nucleotide sequence ID" value="NZ_JAJHJB010000015.1"/>
</dbReference>
<protein>
    <submittedName>
        <fullName evidence="1">DUF3006 domain-containing protein</fullName>
    </submittedName>
</protein>
<accession>A0ABS8HVH7</accession>
<sequence length="75" mass="8461">MKVLAVIDRFEGDKAVLLLDDEEVQVIWPRESLPSEAQEGDVITMVLQVDHEATIAAKAEAERLLKEIMERNQEG</sequence>
<evidence type="ECO:0000313" key="2">
    <source>
        <dbReference type="Proteomes" id="UP001165492"/>
    </source>
</evidence>